<comment type="subcellular location">
    <subcellularLocation>
        <location evidence="1 14">Cytoplasm</location>
    </subcellularLocation>
</comment>
<dbReference type="GO" id="GO:0031072">
    <property type="term" value="F:heat shock protein binding"/>
    <property type="evidence" value="ECO:0007669"/>
    <property type="project" value="InterPro"/>
</dbReference>
<comment type="domain">
    <text evidence="14">The J domain is necessary and sufficient to stimulate DnaK ATPase activity. Zinc center 1 plays an important role in the autonomous, DnaK-independent chaperone activity of DnaJ. Zinc center 2 is essential for interaction with DnaK and for DnaJ activity.</text>
</comment>
<dbReference type="GO" id="GO:0042026">
    <property type="term" value="P:protein refolding"/>
    <property type="evidence" value="ECO:0007669"/>
    <property type="project" value="TreeGrafter"/>
</dbReference>
<sequence>MSKRDYYEVLGVERGASDAELKKAYRRVAMKFHPDRNPDDKESENKFKEANEAYEVLSDSEKRAAYDQFGHAGVEGQMGGGGAGGFGGFSDIFGDVFGDIFGGSGGGGRRGGPARGSDLRYDLELDLEDAVRGTTVKIRIPTLASCGTCTGSGAKPGSSPQTCGTCGGAGQVRMQQGFFSVQQTCPNCRGRGTTISDPCGSCHGRGRVEETKTLSVKVPPGVDTGDRIRLSGEGEAGPDGGPAGDLYVQVVVKEHELFQRDGKNLYCEVPISFVAAALGGELEVPTLEGKVKLKIPAESQTGKLFRLRGKGVAPVRGGATGDLLCRVVVETPVNLSSKQKEMLQDFANTISEKKNSPRQTGWFEGVKSFFGDMKL</sequence>
<dbReference type="Gene3D" id="2.60.260.20">
    <property type="entry name" value="Urease metallochaperone UreE, N-terminal domain"/>
    <property type="match status" value="2"/>
</dbReference>
<dbReference type="InterPro" id="IPR036410">
    <property type="entry name" value="HSP_DnaJ_Cys-rich_dom_sf"/>
</dbReference>
<dbReference type="Pfam" id="PF01556">
    <property type="entry name" value="DnaJ_C"/>
    <property type="match status" value="1"/>
</dbReference>
<dbReference type="GO" id="GO:0009408">
    <property type="term" value="P:response to heat"/>
    <property type="evidence" value="ECO:0007669"/>
    <property type="project" value="InterPro"/>
</dbReference>
<feature type="binding site" evidence="14">
    <location>
        <position position="149"/>
    </location>
    <ligand>
        <name>Zn(2+)</name>
        <dbReference type="ChEBI" id="CHEBI:29105"/>
        <label>1</label>
    </ligand>
</feature>
<evidence type="ECO:0000256" key="4">
    <source>
        <dbReference type="ARBA" id="ARBA00022705"/>
    </source>
</evidence>
<keyword evidence="6 14" id="KW-0677">Repeat</keyword>
<dbReference type="FunFam" id="2.10.230.10:FF:000002">
    <property type="entry name" value="Molecular chaperone DnaJ"/>
    <property type="match status" value="1"/>
</dbReference>
<dbReference type="InterPro" id="IPR001623">
    <property type="entry name" value="DnaJ_domain"/>
</dbReference>
<dbReference type="RefSeq" id="WP_252464342.1">
    <property type="nucleotide sequence ID" value="NZ_JALBWM010000005.1"/>
</dbReference>
<evidence type="ECO:0000313" key="20">
    <source>
        <dbReference type="Proteomes" id="UP001139028"/>
    </source>
</evidence>
<protein>
    <recommendedName>
        <fullName evidence="13 14">Chaperone protein DnaJ</fullName>
    </recommendedName>
</protein>
<dbReference type="NCBIfam" id="NF008035">
    <property type="entry name" value="PRK10767.1"/>
    <property type="match status" value="1"/>
</dbReference>
<organism evidence="19 20">
    <name type="scientific">Microbulbifer okhotskensis</name>
    <dbReference type="NCBI Taxonomy" id="2926617"/>
    <lineage>
        <taxon>Bacteria</taxon>
        <taxon>Pseudomonadati</taxon>
        <taxon>Pseudomonadota</taxon>
        <taxon>Gammaproteobacteria</taxon>
        <taxon>Cellvibrionales</taxon>
        <taxon>Microbulbiferaceae</taxon>
        <taxon>Microbulbifer</taxon>
    </lineage>
</organism>
<evidence type="ECO:0000256" key="15">
    <source>
        <dbReference type="PROSITE-ProRule" id="PRU00546"/>
    </source>
</evidence>
<feature type="repeat" description="CXXCXGXG motif" evidence="14">
    <location>
        <begin position="163"/>
        <end position="170"/>
    </location>
</feature>
<dbReference type="FunFam" id="2.60.260.20:FF:000004">
    <property type="entry name" value="Molecular chaperone DnaJ"/>
    <property type="match status" value="1"/>
</dbReference>
<feature type="zinc finger region" description="CR-type" evidence="15">
    <location>
        <begin position="133"/>
        <end position="211"/>
    </location>
</feature>
<dbReference type="SMART" id="SM00271">
    <property type="entry name" value="DnaJ"/>
    <property type="match status" value="1"/>
</dbReference>
<evidence type="ECO:0000256" key="11">
    <source>
        <dbReference type="ARBA" id="ARBA00053423"/>
    </source>
</evidence>
<dbReference type="InterPro" id="IPR036869">
    <property type="entry name" value="J_dom_sf"/>
</dbReference>
<feature type="binding site" evidence="14">
    <location>
        <position position="166"/>
    </location>
    <ligand>
        <name>Zn(2+)</name>
        <dbReference type="ChEBI" id="CHEBI:29105"/>
        <label>2</label>
    </ligand>
</feature>
<dbReference type="InterPro" id="IPR002939">
    <property type="entry name" value="DnaJ_C"/>
</dbReference>
<evidence type="ECO:0000313" key="19">
    <source>
        <dbReference type="EMBL" id="MCO1333173.1"/>
    </source>
</evidence>
<dbReference type="PROSITE" id="PS50076">
    <property type="entry name" value="DNAJ_2"/>
    <property type="match status" value="1"/>
</dbReference>
<feature type="domain" description="CR-type" evidence="18">
    <location>
        <begin position="133"/>
        <end position="211"/>
    </location>
</feature>
<dbReference type="InterPro" id="IPR012724">
    <property type="entry name" value="DnaJ"/>
</dbReference>
<feature type="repeat" description="CXXCXGXG motif" evidence="14">
    <location>
        <begin position="185"/>
        <end position="192"/>
    </location>
</feature>
<comment type="function">
    <text evidence="11 14">Participates actively in the response to hyperosmotic and heat shock by preventing the aggregation of stress-denatured proteins and by disaggregating proteins, also in an autonomous, DnaK-independent fashion. Unfolded proteins bind initially to DnaJ; upon interaction with the DnaJ-bound protein, DnaK hydrolyzes its bound ATP, resulting in the formation of a stable complex. GrpE releases ADP from DnaK; ATP binding to DnaK triggers the release of the substrate protein, thus completing the reaction cycle. Several rounds of ATP-dependent interactions between DnaJ, DnaK and GrpE are required for fully efficient folding. Also involved, together with DnaK and GrpE, in the DNA replication of plasmids through activation of initiation proteins.</text>
</comment>
<dbReference type="Gene3D" id="2.10.230.10">
    <property type="entry name" value="Heat shock protein DnaJ, cysteine-rich domain"/>
    <property type="match status" value="1"/>
</dbReference>
<feature type="binding site" evidence="14">
    <location>
        <position position="146"/>
    </location>
    <ligand>
        <name>Zn(2+)</name>
        <dbReference type="ChEBI" id="CHEBI:29105"/>
        <label>1</label>
    </ligand>
</feature>
<dbReference type="FunFam" id="1.10.287.110:FF:000034">
    <property type="entry name" value="Chaperone protein DnaJ"/>
    <property type="match status" value="1"/>
</dbReference>
<feature type="binding site" evidence="14">
    <location>
        <position position="202"/>
    </location>
    <ligand>
        <name>Zn(2+)</name>
        <dbReference type="ChEBI" id="CHEBI:29105"/>
        <label>1</label>
    </ligand>
</feature>
<dbReference type="HAMAP" id="MF_01152">
    <property type="entry name" value="DnaJ"/>
    <property type="match status" value="1"/>
</dbReference>
<dbReference type="GO" id="GO:0006260">
    <property type="term" value="P:DNA replication"/>
    <property type="evidence" value="ECO:0007669"/>
    <property type="project" value="UniProtKB-KW"/>
</dbReference>
<dbReference type="GO" id="GO:0051082">
    <property type="term" value="F:unfolded protein binding"/>
    <property type="evidence" value="ECO:0007669"/>
    <property type="project" value="UniProtKB-UniRule"/>
</dbReference>
<dbReference type="CDD" id="cd06257">
    <property type="entry name" value="DnaJ"/>
    <property type="match status" value="1"/>
</dbReference>
<evidence type="ECO:0000256" key="7">
    <source>
        <dbReference type="ARBA" id="ARBA00022771"/>
    </source>
</evidence>
<gene>
    <name evidence="14 19" type="primary">dnaJ</name>
    <name evidence="19" type="ORF">MO867_02355</name>
</gene>
<evidence type="ECO:0000256" key="6">
    <source>
        <dbReference type="ARBA" id="ARBA00022737"/>
    </source>
</evidence>
<keyword evidence="9 14" id="KW-0346">Stress response</keyword>
<dbReference type="EMBL" id="JALBWM010000005">
    <property type="protein sequence ID" value="MCO1333173.1"/>
    <property type="molecule type" value="Genomic_DNA"/>
</dbReference>
<keyword evidence="3 14" id="KW-0963">Cytoplasm</keyword>
<keyword evidence="19" id="KW-0560">Oxidoreductase</keyword>
<evidence type="ECO:0000256" key="2">
    <source>
        <dbReference type="ARBA" id="ARBA00011738"/>
    </source>
</evidence>
<evidence type="ECO:0000259" key="17">
    <source>
        <dbReference type="PROSITE" id="PS50076"/>
    </source>
</evidence>
<keyword evidence="8 14" id="KW-0862">Zinc</keyword>
<evidence type="ECO:0000256" key="8">
    <source>
        <dbReference type="ARBA" id="ARBA00022833"/>
    </source>
</evidence>
<comment type="caution">
    <text evidence="19">The sequence shown here is derived from an EMBL/GenBank/DDBJ whole genome shotgun (WGS) entry which is preliminary data.</text>
</comment>
<evidence type="ECO:0000256" key="14">
    <source>
        <dbReference type="HAMAP-Rule" id="MF_01152"/>
    </source>
</evidence>
<keyword evidence="10 14" id="KW-0143">Chaperone</keyword>
<dbReference type="Pfam" id="PF00684">
    <property type="entry name" value="DnaJ_CXXCXGXG"/>
    <property type="match status" value="1"/>
</dbReference>
<evidence type="ECO:0000256" key="16">
    <source>
        <dbReference type="SAM" id="MobiDB-lite"/>
    </source>
</evidence>
<comment type="cofactor">
    <cofactor evidence="14">
        <name>Zn(2+)</name>
        <dbReference type="ChEBI" id="CHEBI:29105"/>
    </cofactor>
    <text evidence="14">Binds 2 Zn(2+) ions per monomer.</text>
</comment>
<dbReference type="GO" id="GO:0005737">
    <property type="term" value="C:cytoplasm"/>
    <property type="evidence" value="ECO:0007669"/>
    <property type="project" value="UniProtKB-SubCell"/>
</dbReference>
<feature type="binding site" evidence="14">
    <location>
        <position position="188"/>
    </location>
    <ligand>
        <name>Zn(2+)</name>
        <dbReference type="ChEBI" id="CHEBI:29105"/>
        <label>2</label>
    </ligand>
</feature>
<dbReference type="InterPro" id="IPR008971">
    <property type="entry name" value="HSP40/DnaJ_pept-bd"/>
</dbReference>
<dbReference type="SUPFAM" id="SSF57938">
    <property type="entry name" value="DnaJ/Hsp40 cysteine-rich domain"/>
    <property type="match status" value="1"/>
</dbReference>
<feature type="binding site" evidence="14">
    <location>
        <position position="163"/>
    </location>
    <ligand>
        <name>Zn(2+)</name>
        <dbReference type="ChEBI" id="CHEBI:29105"/>
        <label>2</label>
    </ligand>
</feature>
<evidence type="ECO:0000256" key="5">
    <source>
        <dbReference type="ARBA" id="ARBA00022723"/>
    </source>
</evidence>
<evidence type="ECO:0000256" key="13">
    <source>
        <dbReference type="ARBA" id="ARBA00067609"/>
    </source>
</evidence>
<reference evidence="19" key="1">
    <citation type="journal article" date="2022" name="Arch. Microbiol.">
        <title>Microbulbifer okhotskensis sp. nov., isolated from a deep bottom sediment of the Okhotsk Sea.</title>
        <authorList>
            <person name="Romanenko L."/>
            <person name="Kurilenko V."/>
            <person name="Otstavnykh N."/>
            <person name="Velansky P."/>
            <person name="Isaeva M."/>
            <person name="Mikhailov V."/>
        </authorList>
    </citation>
    <scope>NUCLEOTIDE SEQUENCE</scope>
    <source>
        <strain evidence="19">OS29</strain>
    </source>
</reference>
<feature type="repeat" description="CXXCXGXG motif" evidence="14">
    <location>
        <begin position="199"/>
        <end position="206"/>
    </location>
</feature>
<comment type="similarity">
    <text evidence="12 14">Belongs to the DnaJ family.</text>
</comment>
<evidence type="ECO:0000256" key="3">
    <source>
        <dbReference type="ARBA" id="ARBA00022490"/>
    </source>
</evidence>
<dbReference type="Gene3D" id="1.10.287.110">
    <property type="entry name" value="DnaJ domain"/>
    <property type="match status" value="1"/>
</dbReference>
<evidence type="ECO:0000256" key="10">
    <source>
        <dbReference type="ARBA" id="ARBA00023186"/>
    </source>
</evidence>
<feature type="repeat" description="CXXCXGXG motif" evidence="14">
    <location>
        <begin position="146"/>
        <end position="153"/>
    </location>
</feature>
<proteinExistence type="inferred from homology"/>
<dbReference type="GO" id="GO:0008270">
    <property type="term" value="F:zinc ion binding"/>
    <property type="evidence" value="ECO:0007669"/>
    <property type="project" value="UniProtKB-UniRule"/>
</dbReference>
<feature type="binding site" evidence="14">
    <location>
        <position position="185"/>
    </location>
    <ligand>
        <name>Zn(2+)</name>
        <dbReference type="ChEBI" id="CHEBI:29105"/>
        <label>2</label>
    </ligand>
</feature>
<dbReference type="SUPFAM" id="SSF46565">
    <property type="entry name" value="Chaperone J-domain"/>
    <property type="match status" value="1"/>
</dbReference>
<dbReference type="Pfam" id="PF00226">
    <property type="entry name" value="DnaJ"/>
    <property type="match status" value="1"/>
</dbReference>
<feature type="domain" description="J" evidence="17">
    <location>
        <begin position="5"/>
        <end position="70"/>
    </location>
</feature>
<keyword evidence="7 14" id="KW-0863">Zinc-finger</keyword>
<comment type="subunit">
    <text evidence="2 14">Homodimer.</text>
</comment>
<dbReference type="GO" id="GO:0016491">
    <property type="term" value="F:oxidoreductase activity"/>
    <property type="evidence" value="ECO:0007669"/>
    <property type="project" value="UniProtKB-KW"/>
</dbReference>
<dbReference type="NCBIfam" id="TIGR02349">
    <property type="entry name" value="DnaJ_bact"/>
    <property type="match status" value="1"/>
</dbReference>
<keyword evidence="20" id="KW-1185">Reference proteome</keyword>
<dbReference type="PROSITE" id="PS00636">
    <property type="entry name" value="DNAJ_1"/>
    <property type="match status" value="1"/>
</dbReference>
<dbReference type="PROSITE" id="PS51188">
    <property type="entry name" value="ZF_CR"/>
    <property type="match status" value="1"/>
</dbReference>
<evidence type="ECO:0000256" key="12">
    <source>
        <dbReference type="ARBA" id="ARBA00061004"/>
    </source>
</evidence>
<name>A0A9X2EP59_9GAMM</name>
<accession>A0A9X2EP59</accession>
<evidence type="ECO:0000256" key="9">
    <source>
        <dbReference type="ARBA" id="ARBA00023016"/>
    </source>
</evidence>
<dbReference type="InterPro" id="IPR018253">
    <property type="entry name" value="DnaJ_domain_CS"/>
</dbReference>
<evidence type="ECO:0000259" key="18">
    <source>
        <dbReference type="PROSITE" id="PS51188"/>
    </source>
</evidence>
<keyword evidence="4 14" id="KW-0235">DNA replication</keyword>
<dbReference type="AlphaFoldDB" id="A0A9X2EP59"/>
<feature type="binding site" evidence="14">
    <location>
        <position position="199"/>
    </location>
    <ligand>
        <name>Zn(2+)</name>
        <dbReference type="ChEBI" id="CHEBI:29105"/>
        <label>1</label>
    </ligand>
</feature>
<feature type="region of interest" description="Disordered" evidence="16">
    <location>
        <begin position="217"/>
        <end position="240"/>
    </location>
</feature>
<dbReference type="InterPro" id="IPR001305">
    <property type="entry name" value="HSP_DnaJ_Cys-rich_dom"/>
</dbReference>
<evidence type="ECO:0000256" key="1">
    <source>
        <dbReference type="ARBA" id="ARBA00004496"/>
    </source>
</evidence>
<dbReference type="PANTHER" id="PTHR43096:SF48">
    <property type="entry name" value="CHAPERONE PROTEIN DNAJ"/>
    <property type="match status" value="1"/>
</dbReference>
<dbReference type="CDD" id="cd10719">
    <property type="entry name" value="DnaJ_zf"/>
    <property type="match status" value="1"/>
</dbReference>
<dbReference type="PRINTS" id="PR00625">
    <property type="entry name" value="JDOMAIN"/>
</dbReference>
<dbReference type="GO" id="GO:0005524">
    <property type="term" value="F:ATP binding"/>
    <property type="evidence" value="ECO:0007669"/>
    <property type="project" value="InterPro"/>
</dbReference>
<dbReference type="Proteomes" id="UP001139028">
    <property type="component" value="Unassembled WGS sequence"/>
</dbReference>
<dbReference type="PANTHER" id="PTHR43096">
    <property type="entry name" value="DNAJ HOMOLOG 1, MITOCHONDRIAL-RELATED"/>
    <property type="match status" value="1"/>
</dbReference>
<dbReference type="SUPFAM" id="SSF49493">
    <property type="entry name" value="HSP40/DnaJ peptide-binding domain"/>
    <property type="match status" value="2"/>
</dbReference>
<dbReference type="CDD" id="cd10747">
    <property type="entry name" value="DnaJ_C"/>
    <property type="match status" value="1"/>
</dbReference>
<keyword evidence="5 14" id="KW-0479">Metal-binding</keyword>